<name>A0ABY0JNE5_9ENTR</name>
<keyword evidence="2" id="KW-1185">Reference proteome</keyword>
<organism evidence="1 2">
    <name type="scientific">Citrobacter europaeus</name>
    <dbReference type="NCBI Taxonomy" id="1914243"/>
    <lineage>
        <taxon>Bacteria</taxon>
        <taxon>Pseudomonadati</taxon>
        <taxon>Pseudomonadota</taxon>
        <taxon>Gammaproteobacteria</taxon>
        <taxon>Enterobacterales</taxon>
        <taxon>Enterobacteriaceae</taxon>
        <taxon>Citrobacter</taxon>
    </lineage>
</organism>
<gene>
    <name evidence="1" type="ORF">BN4901_1935</name>
</gene>
<reference evidence="1 2" key="1">
    <citation type="submission" date="2016-04" db="EMBL/GenBank/DDBJ databases">
        <authorList>
            <person name="Mornico D."/>
        </authorList>
    </citation>
    <scope>NUCLEOTIDE SEQUENCE [LARGE SCALE GENOMIC DNA]</scope>
    <source>
        <strain evidence="1 2">A121</strain>
    </source>
</reference>
<proteinExistence type="predicted"/>
<comment type="caution">
    <text evidence="1">The sequence shown here is derived from an EMBL/GenBank/DDBJ whole genome shotgun (WGS) entry which is preliminary data.</text>
</comment>
<dbReference type="Proteomes" id="UP000195338">
    <property type="component" value="Unassembled WGS sequence"/>
</dbReference>
<accession>A0ABY0JNE5</accession>
<evidence type="ECO:0000313" key="2">
    <source>
        <dbReference type="Proteomes" id="UP000195338"/>
    </source>
</evidence>
<protein>
    <submittedName>
        <fullName evidence="1">Uncharacterized protein</fullName>
    </submittedName>
</protein>
<dbReference type="EMBL" id="FLUX01000020">
    <property type="protein sequence ID" value="SBW24715.1"/>
    <property type="molecule type" value="Genomic_DNA"/>
</dbReference>
<evidence type="ECO:0000313" key="1">
    <source>
        <dbReference type="EMBL" id="SBW24715.1"/>
    </source>
</evidence>
<sequence length="53" mass="6475">MVLKNVLRLKFFLCDFSLARRRKTVWSQNFMLDKNNAQQEMPKQGVPRCHRYM</sequence>